<name>A0ABY5SHX8_9BACL</name>
<accession>A0ABY5SHX8</accession>
<proteinExistence type="inferred from homology"/>
<dbReference type="InterPro" id="IPR014224">
    <property type="entry name" value="Spore_cortex_SleB"/>
</dbReference>
<evidence type="ECO:0000256" key="3">
    <source>
        <dbReference type="ARBA" id="ARBA00022544"/>
    </source>
</evidence>
<keyword evidence="5" id="KW-0378">Hydrolase</keyword>
<evidence type="ECO:0000313" key="11">
    <source>
        <dbReference type="EMBL" id="UVI33632.1"/>
    </source>
</evidence>
<dbReference type="InterPro" id="IPR042047">
    <property type="entry name" value="SleB_dom1"/>
</dbReference>
<keyword evidence="7" id="KW-0961">Cell wall biogenesis/degradation</keyword>
<evidence type="ECO:0000256" key="8">
    <source>
        <dbReference type="NCBIfam" id="TIGR02869"/>
    </source>
</evidence>
<reference evidence="11" key="1">
    <citation type="submission" date="2022-01" db="EMBL/GenBank/DDBJ databases">
        <title>Paenibacillus spongiae sp. nov., isolated from marine sponge.</title>
        <authorList>
            <person name="Li Z."/>
            <person name="Zhang M."/>
        </authorList>
    </citation>
    <scope>NUCLEOTIDE SEQUENCE</scope>
    <source>
        <strain evidence="11">PHS-Z3</strain>
    </source>
</reference>
<evidence type="ECO:0000256" key="2">
    <source>
        <dbReference type="ARBA" id="ARBA00018364"/>
    </source>
</evidence>
<dbReference type="Pfam" id="PF07486">
    <property type="entry name" value="Hydrolase_2"/>
    <property type="match status" value="1"/>
</dbReference>
<feature type="domain" description="Cell wall hydrolase SleB" evidence="10">
    <location>
        <begin position="102"/>
        <end position="199"/>
    </location>
</feature>
<keyword evidence="12" id="KW-1185">Reference proteome</keyword>
<evidence type="ECO:0000259" key="9">
    <source>
        <dbReference type="Pfam" id="PF01471"/>
    </source>
</evidence>
<keyword evidence="6" id="KW-0749">Sporulation</keyword>
<dbReference type="Gene3D" id="1.10.101.10">
    <property type="entry name" value="PGBD-like superfamily/PGBD"/>
    <property type="match status" value="1"/>
</dbReference>
<evidence type="ECO:0000313" key="12">
    <source>
        <dbReference type="Proteomes" id="UP001057877"/>
    </source>
</evidence>
<dbReference type="Pfam" id="PF01471">
    <property type="entry name" value="PG_binding_1"/>
    <property type="match status" value="1"/>
</dbReference>
<sequence length="201" mass="21836">MAAAADQGRAEAAAPATLKYGSTSPDVPDLQYRLQILGYYKPAITKIFGVSTQTAVKQFQKKYGLSADGIVGPRTWSVLKKVSVSKPELSKLARVIYGEARGESYKGQVAVGAVVMNRVQSSKFPNTLHGVIFEPSAFTAVNDGQYWLIPDATAFQAAKDAVKGWDPTGNALFYYNPDTATSDWSRSRTVSKKIGNHVFTY</sequence>
<dbReference type="Gene3D" id="6.20.240.60">
    <property type="match status" value="1"/>
</dbReference>
<gene>
    <name evidence="11" type="primary">sleB</name>
    <name evidence="11" type="ORF">L1F29_13125</name>
</gene>
<evidence type="ECO:0000256" key="7">
    <source>
        <dbReference type="ARBA" id="ARBA00023316"/>
    </source>
</evidence>
<dbReference type="Proteomes" id="UP001057877">
    <property type="component" value="Chromosome"/>
</dbReference>
<dbReference type="InterPro" id="IPR011105">
    <property type="entry name" value="Cell_wall_hydrolase_SleB"/>
</dbReference>
<organism evidence="11 12">
    <name type="scientific">Paenibacillus spongiae</name>
    <dbReference type="NCBI Taxonomy" id="2909671"/>
    <lineage>
        <taxon>Bacteria</taxon>
        <taxon>Bacillati</taxon>
        <taxon>Bacillota</taxon>
        <taxon>Bacilli</taxon>
        <taxon>Bacillales</taxon>
        <taxon>Paenibacillaceae</taxon>
        <taxon>Paenibacillus</taxon>
    </lineage>
</organism>
<evidence type="ECO:0000256" key="6">
    <source>
        <dbReference type="ARBA" id="ARBA00022969"/>
    </source>
</evidence>
<keyword evidence="4" id="KW-0732">Signal</keyword>
<dbReference type="InterPro" id="IPR002477">
    <property type="entry name" value="Peptidoglycan-bd-like"/>
</dbReference>
<keyword evidence="3" id="KW-0309">Germination</keyword>
<dbReference type="InterPro" id="IPR036366">
    <property type="entry name" value="PGBDSf"/>
</dbReference>
<dbReference type="Gene3D" id="1.10.10.2520">
    <property type="entry name" value="Cell wall hydrolase SleB, domain 1"/>
    <property type="match status" value="1"/>
</dbReference>
<evidence type="ECO:0000256" key="5">
    <source>
        <dbReference type="ARBA" id="ARBA00022801"/>
    </source>
</evidence>
<evidence type="ECO:0000256" key="4">
    <source>
        <dbReference type="ARBA" id="ARBA00022729"/>
    </source>
</evidence>
<dbReference type="EMBL" id="CP091430">
    <property type="protein sequence ID" value="UVI33632.1"/>
    <property type="molecule type" value="Genomic_DNA"/>
</dbReference>
<evidence type="ECO:0000256" key="1">
    <source>
        <dbReference type="ARBA" id="ARBA00007010"/>
    </source>
</evidence>
<dbReference type="InterPro" id="IPR036365">
    <property type="entry name" value="PGBD-like_sf"/>
</dbReference>
<feature type="domain" description="Peptidoglycan binding-like" evidence="9">
    <location>
        <begin position="24"/>
        <end position="79"/>
    </location>
</feature>
<comment type="similarity">
    <text evidence="1">Belongs to the SleB family.</text>
</comment>
<dbReference type="NCBIfam" id="TIGR02869">
    <property type="entry name" value="spore_SleB"/>
    <property type="match status" value="1"/>
</dbReference>
<evidence type="ECO:0000259" key="10">
    <source>
        <dbReference type="Pfam" id="PF07486"/>
    </source>
</evidence>
<dbReference type="SUPFAM" id="SSF47090">
    <property type="entry name" value="PGBD-like"/>
    <property type="match status" value="1"/>
</dbReference>
<protein>
    <recommendedName>
        <fullName evidence="2 8">Spore cortex-lytic enzyme</fullName>
    </recommendedName>
</protein>